<dbReference type="Gene3D" id="3.90.1150.10">
    <property type="entry name" value="Aspartate Aminotransferase, domain 1"/>
    <property type="match status" value="1"/>
</dbReference>
<protein>
    <submittedName>
        <fullName evidence="3">Selenocysteine lyase/cysteine desulfurase</fullName>
    </submittedName>
</protein>
<name>A0A4R2KSR2_9GAMM</name>
<proteinExistence type="predicted"/>
<comment type="caution">
    <text evidence="3">The sequence shown here is derived from an EMBL/GenBank/DDBJ whole genome shotgun (WGS) entry which is preliminary data.</text>
</comment>
<dbReference type="Gene3D" id="3.40.640.10">
    <property type="entry name" value="Type I PLP-dependent aspartate aminotransferase-like (Major domain)"/>
    <property type="match status" value="1"/>
</dbReference>
<dbReference type="SUPFAM" id="SSF53383">
    <property type="entry name" value="PLP-dependent transferases"/>
    <property type="match status" value="1"/>
</dbReference>
<dbReference type="PANTHER" id="PTHR43686:SF1">
    <property type="entry name" value="AMINOTRAN_5 DOMAIN-CONTAINING PROTEIN"/>
    <property type="match status" value="1"/>
</dbReference>
<evidence type="ECO:0000259" key="2">
    <source>
        <dbReference type="Pfam" id="PF00266"/>
    </source>
</evidence>
<reference evidence="3 4" key="1">
    <citation type="submission" date="2019-03" db="EMBL/GenBank/DDBJ databases">
        <title>Genomic Encyclopedia of Type Strains, Phase IV (KMG-IV): sequencing the most valuable type-strain genomes for metagenomic binning, comparative biology and taxonomic classification.</title>
        <authorList>
            <person name="Goeker M."/>
        </authorList>
    </citation>
    <scope>NUCLEOTIDE SEQUENCE [LARGE SCALE GENOMIC DNA]</scope>
    <source>
        <strain evidence="3 4">DSM 23344</strain>
    </source>
</reference>
<dbReference type="GO" id="GO:0016829">
    <property type="term" value="F:lyase activity"/>
    <property type="evidence" value="ECO:0007669"/>
    <property type="project" value="UniProtKB-KW"/>
</dbReference>
<dbReference type="PANTHER" id="PTHR43686">
    <property type="entry name" value="SULFURTRANSFERASE-RELATED"/>
    <property type="match status" value="1"/>
</dbReference>
<keyword evidence="3" id="KW-0456">Lyase</keyword>
<evidence type="ECO:0000313" key="4">
    <source>
        <dbReference type="Proteomes" id="UP000294980"/>
    </source>
</evidence>
<evidence type="ECO:0000313" key="3">
    <source>
        <dbReference type="EMBL" id="TCO75832.1"/>
    </source>
</evidence>
<dbReference type="Pfam" id="PF00266">
    <property type="entry name" value="Aminotran_5"/>
    <property type="match status" value="1"/>
</dbReference>
<dbReference type="OrthoDB" id="9804366at2"/>
<sequence>MNGTSRTLIDRIQRSVIGQYRPITTPFGTRPLVYADYTASGRSLDFIEHIVSDQVLPYYANTHTEASLTGAQTTALREAARKQIRSAINAGDDDAVIFCGAGATAAINRLIDMLGLCAPREAAAAPGDPDTKAAEHTQQAVIFVGPYEHHSNELPWRESTATVVRIPTDEHGDIDRRALEAALAKYRNCALRIGSFSAASNVTGIRSDVAGITRILKAHGALAFWDYAAAGPYVGIDMNPGDHNIDAVFLSPHKFVGGPSTPGILAVKKRLLRNAVPTVVGGGTVSYVTAEHHRFIDAPERREEGGTPAIVESIRAGLVFKLQQTVGTDTIEAIEHERIQTALKRLSAFKEIDILGGTEARRLSIVSLRFLCGERELHYGFVIALLNDLFGIQARGGCSCAGPYGHLLLGLDRARSRALEERSANGESALRPGWVRLNFNYFISEAEFHYLLDAICLIASDGWRLLPHYALDPGTGVWRYHGVAPQLPVSLDAINFLEEPPRSDTQPPSEPDFEQLIADARDILATASAAGHTAAAADSPRRIDCDDPERWFTIAEDLSRQTPAAV</sequence>
<keyword evidence="4" id="KW-1185">Reference proteome</keyword>
<keyword evidence="1" id="KW-0663">Pyridoxal phosphate</keyword>
<accession>A0A4R2KSR2</accession>
<dbReference type="Proteomes" id="UP000294980">
    <property type="component" value="Unassembled WGS sequence"/>
</dbReference>
<dbReference type="RefSeq" id="WP_117316081.1">
    <property type="nucleotide sequence ID" value="NZ_QQSW01000005.1"/>
</dbReference>
<dbReference type="EMBL" id="SLWX01000006">
    <property type="protein sequence ID" value="TCO75832.1"/>
    <property type="molecule type" value="Genomic_DNA"/>
</dbReference>
<dbReference type="InterPro" id="IPR015422">
    <property type="entry name" value="PyrdxlP-dep_Trfase_small"/>
</dbReference>
<organism evidence="3 4">
    <name type="scientific">Chromatocurvus halotolerans</name>
    <dbReference type="NCBI Taxonomy" id="1132028"/>
    <lineage>
        <taxon>Bacteria</taxon>
        <taxon>Pseudomonadati</taxon>
        <taxon>Pseudomonadota</taxon>
        <taxon>Gammaproteobacteria</taxon>
        <taxon>Cellvibrionales</taxon>
        <taxon>Halieaceae</taxon>
        <taxon>Chromatocurvus</taxon>
    </lineage>
</organism>
<dbReference type="InterPro" id="IPR015424">
    <property type="entry name" value="PyrdxlP-dep_Trfase"/>
</dbReference>
<dbReference type="InterPro" id="IPR015421">
    <property type="entry name" value="PyrdxlP-dep_Trfase_major"/>
</dbReference>
<dbReference type="InterPro" id="IPR000192">
    <property type="entry name" value="Aminotrans_V_dom"/>
</dbReference>
<evidence type="ECO:0000256" key="1">
    <source>
        <dbReference type="ARBA" id="ARBA00022898"/>
    </source>
</evidence>
<dbReference type="AlphaFoldDB" id="A0A4R2KSR2"/>
<feature type="domain" description="Aminotransferase class V" evidence="2">
    <location>
        <begin position="34"/>
        <end position="406"/>
    </location>
</feature>
<gene>
    <name evidence="3" type="ORF">EV688_10622</name>
</gene>